<evidence type="ECO:0000256" key="1">
    <source>
        <dbReference type="SAM" id="MobiDB-lite"/>
    </source>
</evidence>
<keyword evidence="4" id="KW-1185">Reference proteome</keyword>
<dbReference type="PANTHER" id="PTHR45713:SF6">
    <property type="entry name" value="F5_8 TYPE C DOMAIN-CONTAINING PROTEIN"/>
    <property type="match status" value="1"/>
</dbReference>
<dbReference type="InterPro" id="IPR008979">
    <property type="entry name" value="Galactose-bd-like_sf"/>
</dbReference>
<protein>
    <recommendedName>
        <fullName evidence="5">Fucolectin tachylectin-4 pentraxin-1 domain-containing protein</fullName>
    </recommendedName>
</protein>
<dbReference type="EnsemblMetazoa" id="SMAR013986-RA">
    <property type="protein sequence ID" value="SMAR013986-PA"/>
    <property type="gene ID" value="SMAR013986"/>
</dbReference>
<feature type="region of interest" description="Disordered" evidence="1">
    <location>
        <begin position="76"/>
        <end position="96"/>
    </location>
</feature>
<dbReference type="PhylomeDB" id="T1JJF6"/>
<dbReference type="PANTHER" id="PTHR45713">
    <property type="entry name" value="FTP DOMAIN-CONTAINING PROTEIN"/>
    <property type="match status" value="1"/>
</dbReference>
<dbReference type="SUPFAM" id="SSF49785">
    <property type="entry name" value="Galactose-binding domain-like"/>
    <property type="match status" value="1"/>
</dbReference>
<proteinExistence type="predicted"/>
<keyword evidence="2" id="KW-0472">Membrane</keyword>
<evidence type="ECO:0000256" key="2">
    <source>
        <dbReference type="SAM" id="Phobius"/>
    </source>
</evidence>
<dbReference type="EMBL" id="JH431974">
    <property type="status" value="NOT_ANNOTATED_CDS"/>
    <property type="molecule type" value="Genomic_DNA"/>
</dbReference>
<keyword evidence="2" id="KW-1133">Transmembrane helix</keyword>
<evidence type="ECO:0008006" key="5">
    <source>
        <dbReference type="Google" id="ProtNLM"/>
    </source>
</evidence>
<feature type="transmembrane region" description="Helical" evidence="2">
    <location>
        <begin position="24"/>
        <end position="47"/>
    </location>
</feature>
<dbReference type="AlphaFoldDB" id="T1JJF6"/>
<dbReference type="Proteomes" id="UP000014500">
    <property type="component" value="Unassembled WGS sequence"/>
</dbReference>
<dbReference type="HOGENOM" id="CLU_1148483_0_0_1"/>
<reference evidence="4" key="1">
    <citation type="submission" date="2011-05" db="EMBL/GenBank/DDBJ databases">
        <authorList>
            <person name="Richards S.R."/>
            <person name="Qu J."/>
            <person name="Jiang H."/>
            <person name="Jhangiani S.N."/>
            <person name="Agravi P."/>
            <person name="Goodspeed R."/>
            <person name="Gross S."/>
            <person name="Mandapat C."/>
            <person name="Jackson L."/>
            <person name="Mathew T."/>
            <person name="Pu L."/>
            <person name="Thornton R."/>
            <person name="Saada N."/>
            <person name="Wilczek-Boney K.B."/>
            <person name="Lee S."/>
            <person name="Kovar C."/>
            <person name="Wu Y."/>
            <person name="Scherer S.E."/>
            <person name="Worley K.C."/>
            <person name="Muzny D.M."/>
            <person name="Gibbs R."/>
        </authorList>
    </citation>
    <scope>NUCLEOTIDE SEQUENCE</scope>
    <source>
        <strain evidence="4">Brora</strain>
    </source>
</reference>
<accession>T1JJF6</accession>
<dbReference type="InterPro" id="IPR051941">
    <property type="entry name" value="BG_Antigen-Binding_Lectin"/>
</dbReference>
<evidence type="ECO:0000313" key="4">
    <source>
        <dbReference type="Proteomes" id="UP000014500"/>
    </source>
</evidence>
<dbReference type="Gene3D" id="2.60.120.260">
    <property type="entry name" value="Galactose-binding domain-like"/>
    <property type="match status" value="1"/>
</dbReference>
<sequence length="242" mass="26730">MSVQSSVKSTLGIEEDHSKRNKKILIIVVVILLLLLLIIALIIGYVIGTKLKKCPKEKVRKLSDITADKEVLTGKDGSKGKVTQSTSTRKGGGPKAAIDNAWTNRDWGSSQCVATSGSAEDHYPWVMIELDKESIVFNVKLWRTKATRDENNKKQVIIYDNLEVRVGNINEVALIKGKSDGFYRNGMCKAFVGEPVWGADGSLAITCQKNQIGKYVTIQIGFQFTCKCTFLLCEVQLFGKAL</sequence>
<organism evidence="3 4">
    <name type="scientific">Strigamia maritima</name>
    <name type="common">European centipede</name>
    <name type="synonym">Geophilus maritimus</name>
    <dbReference type="NCBI Taxonomy" id="126957"/>
    <lineage>
        <taxon>Eukaryota</taxon>
        <taxon>Metazoa</taxon>
        <taxon>Ecdysozoa</taxon>
        <taxon>Arthropoda</taxon>
        <taxon>Myriapoda</taxon>
        <taxon>Chilopoda</taxon>
        <taxon>Pleurostigmophora</taxon>
        <taxon>Geophilomorpha</taxon>
        <taxon>Linotaeniidae</taxon>
        <taxon>Strigamia</taxon>
    </lineage>
</organism>
<evidence type="ECO:0000313" key="3">
    <source>
        <dbReference type="EnsemblMetazoa" id="SMAR013986-PA"/>
    </source>
</evidence>
<name>T1JJF6_STRMM</name>
<reference evidence="3" key="2">
    <citation type="submission" date="2015-02" db="UniProtKB">
        <authorList>
            <consortium name="EnsemblMetazoa"/>
        </authorList>
    </citation>
    <scope>IDENTIFICATION</scope>
</reference>
<keyword evidence="2" id="KW-0812">Transmembrane</keyword>